<dbReference type="Proteomes" id="UP001444661">
    <property type="component" value="Unassembled WGS sequence"/>
</dbReference>
<keyword evidence="2" id="KW-0472">Membrane</keyword>
<feature type="compositionally biased region" description="Pro residues" evidence="1">
    <location>
        <begin position="181"/>
        <end position="192"/>
    </location>
</feature>
<evidence type="ECO:0000256" key="2">
    <source>
        <dbReference type="SAM" id="Phobius"/>
    </source>
</evidence>
<feature type="region of interest" description="Disordered" evidence="1">
    <location>
        <begin position="1"/>
        <end position="45"/>
    </location>
</feature>
<feature type="compositionally biased region" description="Polar residues" evidence="1">
    <location>
        <begin position="157"/>
        <end position="177"/>
    </location>
</feature>
<evidence type="ECO:0008006" key="5">
    <source>
        <dbReference type="Google" id="ProtNLM"/>
    </source>
</evidence>
<feature type="compositionally biased region" description="Polar residues" evidence="1">
    <location>
        <begin position="194"/>
        <end position="204"/>
    </location>
</feature>
<protein>
    <recommendedName>
        <fullName evidence="5">Apple domain-containing protein</fullName>
    </recommendedName>
</protein>
<dbReference type="EMBL" id="JAQQWK010000014">
    <property type="protein sequence ID" value="KAK8017115.1"/>
    <property type="molecule type" value="Genomic_DNA"/>
</dbReference>
<proteinExistence type="predicted"/>
<gene>
    <name evidence="3" type="ORF">PG993_015304</name>
</gene>
<name>A0ABR1RQ68_9PEZI</name>
<comment type="caution">
    <text evidence="3">The sequence shown here is derived from an EMBL/GenBank/DDBJ whole genome shotgun (WGS) entry which is preliminary data.</text>
</comment>
<evidence type="ECO:0000313" key="4">
    <source>
        <dbReference type="Proteomes" id="UP001444661"/>
    </source>
</evidence>
<keyword evidence="2" id="KW-1133">Transmembrane helix</keyword>
<feature type="transmembrane region" description="Helical" evidence="2">
    <location>
        <begin position="123"/>
        <end position="145"/>
    </location>
</feature>
<feature type="compositionally biased region" description="Basic and acidic residues" evidence="1">
    <location>
        <begin position="1"/>
        <end position="21"/>
    </location>
</feature>
<keyword evidence="4" id="KW-1185">Reference proteome</keyword>
<keyword evidence="2" id="KW-0812">Transmembrane</keyword>
<sequence>MASETHTGEIAKADAMAPKEPHNHRRATEKRDTTTPGLWTVLGPHLDTAPPPQDLNLIPSGLEVLPAAEDMKASNAATAASPPPLRPPQQPWAAIIPWDKEAEQKMAVRHNEGEDRGKKRRRWIWALGVVVLLALVTALGLGLGLSMRKKRHEESSDGSGTPSAGSDSTSSVPTASLTAPRPNPSDTAPPCPDANNTIYTSPANDGGTQYRRICGVSYDGNDIQPQLAQTMGMCLSLCSGHAGGCAGVVWYDAGPQGTDLN</sequence>
<evidence type="ECO:0000313" key="3">
    <source>
        <dbReference type="EMBL" id="KAK8017115.1"/>
    </source>
</evidence>
<accession>A0ABR1RQ68</accession>
<organism evidence="3 4">
    <name type="scientific">Apiospora rasikravindrae</name>
    <dbReference type="NCBI Taxonomy" id="990691"/>
    <lineage>
        <taxon>Eukaryota</taxon>
        <taxon>Fungi</taxon>
        <taxon>Dikarya</taxon>
        <taxon>Ascomycota</taxon>
        <taxon>Pezizomycotina</taxon>
        <taxon>Sordariomycetes</taxon>
        <taxon>Xylariomycetidae</taxon>
        <taxon>Amphisphaeriales</taxon>
        <taxon>Apiosporaceae</taxon>
        <taxon>Apiospora</taxon>
    </lineage>
</organism>
<evidence type="ECO:0000256" key="1">
    <source>
        <dbReference type="SAM" id="MobiDB-lite"/>
    </source>
</evidence>
<feature type="region of interest" description="Disordered" evidence="1">
    <location>
        <begin position="152"/>
        <end position="204"/>
    </location>
</feature>
<reference evidence="3 4" key="1">
    <citation type="submission" date="2023-01" db="EMBL/GenBank/DDBJ databases">
        <title>Analysis of 21 Apiospora genomes using comparative genomics revels a genus with tremendous synthesis potential of carbohydrate active enzymes and secondary metabolites.</title>
        <authorList>
            <person name="Sorensen T."/>
        </authorList>
    </citation>
    <scope>NUCLEOTIDE SEQUENCE [LARGE SCALE GENOMIC DNA]</scope>
    <source>
        <strain evidence="3 4">CBS 33761</strain>
    </source>
</reference>